<gene>
    <name evidence="2" type="ORF">cand_011430</name>
</gene>
<keyword evidence="3" id="KW-1185">Reference proteome</keyword>
<dbReference type="Proteomes" id="UP000186804">
    <property type="component" value="Unassembled WGS sequence"/>
</dbReference>
<feature type="transmembrane region" description="Helical" evidence="1">
    <location>
        <begin position="93"/>
        <end position="118"/>
    </location>
</feature>
<dbReference type="VEuPathDB" id="CryptoDB:cand_011430"/>
<keyword evidence="1" id="KW-0472">Membrane</keyword>
<protein>
    <submittedName>
        <fullName evidence="2">Uncharacterized protein</fullName>
    </submittedName>
</protein>
<feature type="transmembrane region" description="Helical" evidence="1">
    <location>
        <begin position="7"/>
        <end position="26"/>
    </location>
</feature>
<feature type="transmembrane region" description="Helical" evidence="1">
    <location>
        <begin position="125"/>
        <end position="149"/>
    </location>
</feature>
<keyword evidence="1" id="KW-0812">Transmembrane</keyword>
<dbReference type="GeneID" id="92365328"/>
<evidence type="ECO:0000313" key="3">
    <source>
        <dbReference type="Proteomes" id="UP000186804"/>
    </source>
</evidence>
<evidence type="ECO:0000313" key="2">
    <source>
        <dbReference type="EMBL" id="OII72615.1"/>
    </source>
</evidence>
<sequence>MFISARWAIISLLIAFDIYCQAVWLGCHVENGVSLDIRQQRRLYMVKSSDCPPNHPYIRSVFHSDLFRSIFDLEDVGQALYISLSTAPELRSFLLSFASMFAVAERVFVLFIALHIIFHFLVAPILRLFVILLTLLLVIRTIYALYSFWGSSDLYSSVYQMWIMFQNFMNGVDSRILNYMEDVLHYIGVSPIYRGS</sequence>
<organism evidence="2 3">
    <name type="scientific">Cryptosporidium andersoni</name>
    <dbReference type="NCBI Taxonomy" id="117008"/>
    <lineage>
        <taxon>Eukaryota</taxon>
        <taxon>Sar</taxon>
        <taxon>Alveolata</taxon>
        <taxon>Apicomplexa</taxon>
        <taxon>Conoidasida</taxon>
        <taxon>Coccidia</taxon>
        <taxon>Eucoccidiorida</taxon>
        <taxon>Eimeriorina</taxon>
        <taxon>Cryptosporidiidae</taxon>
        <taxon>Cryptosporidium</taxon>
    </lineage>
</organism>
<proteinExistence type="predicted"/>
<dbReference type="AlphaFoldDB" id="A0A1J4MF39"/>
<accession>A0A1J4MF39</accession>
<dbReference type="EMBL" id="LRBS01000111">
    <property type="protein sequence ID" value="OII72615.1"/>
    <property type="molecule type" value="Genomic_DNA"/>
</dbReference>
<comment type="caution">
    <text evidence="2">The sequence shown here is derived from an EMBL/GenBank/DDBJ whole genome shotgun (WGS) entry which is preliminary data.</text>
</comment>
<dbReference type="OrthoDB" id="344103at2759"/>
<name>A0A1J4MF39_9CRYT</name>
<evidence type="ECO:0000256" key="1">
    <source>
        <dbReference type="SAM" id="Phobius"/>
    </source>
</evidence>
<reference evidence="2 3" key="1">
    <citation type="submission" date="2016-10" db="EMBL/GenBank/DDBJ databases">
        <title>Reductive evolution of mitochondrial metabolism and differential evolution of invasion-related proteins in Cryptosporidium.</title>
        <authorList>
            <person name="Liu S."/>
            <person name="Roellig D.M."/>
            <person name="Guo Y."/>
            <person name="Li N."/>
            <person name="Frace M.A."/>
            <person name="Tang K."/>
            <person name="Zhang L."/>
            <person name="Feng Y."/>
            <person name="Xiao L."/>
        </authorList>
    </citation>
    <scope>NUCLEOTIDE SEQUENCE [LARGE SCALE GENOMIC DNA]</scope>
    <source>
        <strain evidence="2">30847</strain>
    </source>
</reference>
<dbReference type="RefSeq" id="XP_067067002.1">
    <property type="nucleotide sequence ID" value="XM_067211382.1"/>
</dbReference>
<keyword evidence="1" id="KW-1133">Transmembrane helix</keyword>